<evidence type="ECO:0000313" key="2">
    <source>
        <dbReference type="Proteomes" id="UP000622317"/>
    </source>
</evidence>
<name>A0A927F7Z1_9BACT</name>
<dbReference type="AlphaFoldDB" id="A0A927F7Z1"/>
<gene>
    <name evidence="1" type="ORF">IEN85_11600</name>
</gene>
<dbReference type="InterPro" id="IPR007263">
    <property type="entry name" value="DCC1-like"/>
</dbReference>
<protein>
    <submittedName>
        <fullName evidence="1">DUF393 domain-containing protein</fullName>
    </submittedName>
</protein>
<dbReference type="PANTHER" id="PTHR33639:SF2">
    <property type="entry name" value="DUF393 DOMAIN-CONTAINING PROTEIN"/>
    <property type="match status" value="1"/>
</dbReference>
<accession>A0A927F7Z1</accession>
<dbReference type="Proteomes" id="UP000622317">
    <property type="component" value="Unassembled WGS sequence"/>
</dbReference>
<evidence type="ECO:0000313" key="1">
    <source>
        <dbReference type="EMBL" id="MBD5780137.1"/>
    </source>
</evidence>
<organism evidence="1 2">
    <name type="scientific">Pelagicoccus enzymogenes</name>
    <dbReference type="NCBI Taxonomy" id="2773457"/>
    <lineage>
        <taxon>Bacteria</taxon>
        <taxon>Pseudomonadati</taxon>
        <taxon>Verrucomicrobiota</taxon>
        <taxon>Opitutia</taxon>
        <taxon>Puniceicoccales</taxon>
        <taxon>Pelagicoccaceae</taxon>
        <taxon>Pelagicoccus</taxon>
    </lineage>
</organism>
<dbReference type="InterPro" id="IPR052927">
    <property type="entry name" value="DCC_oxidoreductase"/>
</dbReference>
<reference evidence="1" key="1">
    <citation type="submission" date="2020-09" db="EMBL/GenBank/DDBJ databases">
        <title>Pelagicoccus enzymogenes sp. nov. with an EPS production, isolated from marine sediment.</title>
        <authorList>
            <person name="Feng X."/>
        </authorList>
    </citation>
    <scope>NUCLEOTIDE SEQUENCE</scope>
    <source>
        <strain evidence="1">NFK12</strain>
    </source>
</reference>
<dbReference type="Pfam" id="PF04134">
    <property type="entry name" value="DCC1-like"/>
    <property type="match status" value="1"/>
</dbReference>
<comment type="caution">
    <text evidence="1">The sequence shown here is derived from an EMBL/GenBank/DDBJ whole genome shotgun (WGS) entry which is preliminary data.</text>
</comment>
<keyword evidence="2" id="KW-1185">Reference proteome</keyword>
<sequence>MSLPKNIVFFDGVCGFCNKSVDFLLKVDGRGRLLFSPIQGETAKRILPAERRENVDTISFFDGERVFYRTTALLKIARLLGGIWLVFYPLIVVPAEWRDVAYDWVAKRRYRIFGKREACRMPSPEERARFLD</sequence>
<dbReference type="PANTHER" id="PTHR33639">
    <property type="entry name" value="THIOL-DISULFIDE OXIDOREDUCTASE DCC"/>
    <property type="match status" value="1"/>
</dbReference>
<proteinExistence type="predicted"/>
<dbReference type="EMBL" id="JACYFG010000034">
    <property type="protein sequence ID" value="MBD5780137.1"/>
    <property type="molecule type" value="Genomic_DNA"/>
</dbReference>
<dbReference type="GO" id="GO:0015035">
    <property type="term" value="F:protein-disulfide reductase activity"/>
    <property type="evidence" value="ECO:0007669"/>
    <property type="project" value="InterPro"/>
</dbReference>
<dbReference type="RefSeq" id="WP_191617253.1">
    <property type="nucleotide sequence ID" value="NZ_JACYFG010000034.1"/>
</dbReference>